<dbReference type="HOGENOM" id="CLU_2066014_0_0_1"/>
<dbReference type="OrthoDB" id="10390053at2759"/>
<accession>A0DK34</accession>
<dbReference type="AlphaFoldDB" id="A0DK34"/>
<organism evidence="1 2">
    <name type="scientific">Paramecium tetraurelia</name>
    <dbReference type="NCBI Taxonomy" id="5888"/>
    <lineage>
        <taxon>Eukaryota</taxon>
        <taxon>Sar</taxon>
        <taxon>Alveolata</taxon>
        <taxon>Ciliophora</taxon>
        <taxon>Intramacronucleata</taxon>
        <taxon>Oligohymenophorea</taxon>
        <taxon>Peniculida</taxon>
        <taxon>Parameciidae</taxon>
        <taxon>Paramecium</taxon>
    </lineage>
</organism>
<evidence type="ECO:0000313" key="2">
    <source>
        <dbReference type="Proteomes" id="UP000000600"/>
    </source>
</evidence>
<gene>
    <name evidence="1" type="ORF">GSPATT00039552001</name>
</gene>
<dbReference type="GeneID" id="5036583"/>
<protein>
    <submittedName>
        <fullName evidence="1">Uncharacterized protein</fullName>
    </submittedName>
</protein>
<dbReference type="RefSeq" id="XP_001450798.1">
    <property type="nucleotide sequence ID" value="XM_001450761.1"/>
</dbReference>
<name>A0DK34_PARTE</name>
<dbReference type="KEGG" id="ptm:GSPATT00039552001"/>
<reference evidence="1 2" key="1">
    <citation type="journal article" date="2006" name="Nature">
        <title>Global trends of whole-genome duplications revealed by the ciliate Paramecium tetraurelia.</title>
        <authorList>
            <consortium name="Genoscope"/>
            <person name="Aury J.-M."/>
            <person name="Jaillon O."/>
            <person name="Duret L."/>
            <person name="Noel B."/>
            <person name="Jubin C."/>
            <person name="Porcel B.M."/>
            <person name="Segurens B."/>
            <person name="Daubin V."/>
            <person name="Anthouard V."/>
            <person name="Aiach N."/>
            <person name="Arnaiz O."/>
            <person name="Billaut A."/>
            <person name="Beisson J."/>
            <person name="Blanc I."/>
            <person name="Bouhouche K."/>
            <person name="Camara F."/>
            <person name="Duharcourt S."/>
            <person name="Guigo R."/>
            <person name="Gogendeau D."/>
            <person name="Katinka M."/>
            <person name="Keller A.-M."/>
            <person name="Kissmehl R."/>
            <person name="Klotz C."/>
            <person name="Koll F."/>
            <person name="Le Moue A."/>
            <person name="Lepere C."/>
            <person name="Malinsky S."/>
            <person name="Nowacki M."/>
            <person name="Nowak J.K."/>
            <person name="Plattner H."/>
            <person name="Poulain J."/>
            <person name="Ruiz F."/>
            <person name="Serrano V."/>
            <person name="Zagulski M."/>
            <person name="Dessen P."/>
            <person name="Betermier M."/>
            <person name="Weissenbach J."/>
            <person name="Scarpelli C."/>
            <person name="Schachter V."/>
            <person name="Sperling L."/>
            <person name="Meyer E."/>
            <person name="Cohen J."/>
            <person name="Wincker P."/>
        </authorList>
    </citation>
    <scope>NUCLEOTIDE SEQUENCE [LARGE SCALE GENOMIC DNA]</scope>
    <source>
        <strain evidence="1 2">Stock d4-2</strain>
    </source>
</reference>
<keyword evidence="2" id="KW-1185">Reference proteome</keyword>
<dbReference type="OMA" id="SEAFVDW"/>
<evidence type="ECO:0000313" key="1">
    <source>
        <dbReference type="EMBL" id="CAK83401.1"/>
    </source>
</evidence>
<dbReference type="InParanoid" id="A0DK34"/>
<proteinExistence type="predicted"/>
<dbReference type="Proteomes" id="UP000000600">
    <property type="component" value="Unassembled WGS sequence"/>
</dbReference>
<dbReference type="EMBL" id="CT868473">
    <property type="protein sequence ID" value="CAK83401.1"/>
    <property type="molecule type" value="Genomic_DNA"/>
</dbReference>
<sequence length="119" mass="14564">MPILHSDQIDPWFWDDQNQSEAFVDWEGNQMRQFHSFNENQFPINITLRIQTQSEFYPFIQESLQLRFPEVDEITYTLSPKQSYQLELEYNCTQHNEGMQQIDLIFYRIIFQEQSLTFR</sequence>